<dbReference type="Gene3D" id="3.30.70.330">
    <property type="match status" value="1"/>
</dbReference>
<dbReference type="GO" id="GO:0003723">
    <property type="term" value="F:RNA binding"/>
    <property type="evidence" value="ECO:0000318"/>
    <property type="project" value="GO_Central"/>
</dbReference>
<name>A0A1Y1IC40_KLENI</name>
<evidence type="ECO:0000256" key="6">
    <source>
        <dbReference type="ARBA" id="ARBA00022884"/>
    </source>
</evidence>
<dbReference type="SUPFAM" id="SSF54928">
    <property type="entry name" value="RNA-binding domain, RBD"/>
    <property type="match status" value="1"/>
</dbReference>
<evidence type="ECO:0000256" key="7">
    <source>
        <dbReference type="ARBA" id="ARBA00023242"/>
    </source>
</evidence>
<evidence type="ECO:0000256" key="3">
    <source>
        <dbReference type="ARBA" id="ARBA00022723"/>
    </source>
</evidence>
<dbReference type="SUPFAM" id="SSF90209">
    <property type="entry name" value="Ran binding protein zinc finger-like"/>
    <property type="match status" value="1"/>
</dbReference>
<keyword evidence="7" id="KW-0539">Nucleus</keyword>
<dbReference type="GO" id="GO:0005634">
    <property type="term" value="C:nucleus"/>
    <property type="evidence" value="ECO:0000318"/>
    <property type="project" value="GO_Central"/>
</dbReference>
<evidence type="ECO:0000256" key="4">
    <source>
        <dbReference type="ARBA" id="ARBA00022771"/>
    </source>
</evidence>
<dbReference type="Proteomes" id="UP000054558">
    <property type="component" value="Unassembled WGS sequence"/>
</dbReference>
<dbReference type="AlphaFoldDB" id="A0A1Y1IC40"/>
<evidence type="ECO:0000256" key="2">
    <source>
        <dbReference type="ARBA" id="ARBA00008448"/>
    </source>
</evidence>
<dbReference type="EMBL" id="DF237385">
    <property type="protein sequence ID" value="GAQ88525.1"/>
    <property type="molecule type" value="Genomic_DNA"/>
</dbReference>
<dbReference type="PANTHER" id="PTHR23238">
    <property type="entry name" value="RNA BINDING PROTEIN"/>
    <property type="match status" value="1"/>
</dbReference>
<keyword evidence="13" id="KW-0396">Initiation factor</keyword>
<dbReference type="InterPro" id="IPR036443">
    <property type="entry name" value="Znf_RanBP2_sf"/>
</dbReference>
<dbReference type="InterPro" id="IPR001876">
    <property type="entry name" value="Znf_RanBP2"/>
</dbReference>
<sequence>MSGYGHREGRLQSKVVTVDNRDRRPDSPRGVSRYRSRSPPRRIVEDYDGRQLPAPPNGRTYGSTQVYKDAREGGDRWEGEGPEKREGYSRHAAPREESRSIGPLGDDDTVLISNLPDDITVRDIIERIGEVGKIKTGKSGAPLVRIFQSDASGGMEAEVILDSVREAEGVVRWFDGYELLGRKIRVSRPASSPRRPSQRGEPYLPPPVPAWDSPPPPAARGRSPPAPAPRRYRDAPLPRDRAPPFAADRPIRPNSIPNVAPREGDWICASPDCGNLNFARRTTCHKCDRPRPFPGPAPLLGRGIPPVRPFLVMPAGVGRGFGAPPPYLMGSLPPPVGLSRGPPFASRGRSPPPRDRGYSSDRGHEDRYRVERGVRESSPRSRVERGGRDERRDRRERPY</sequence>
<evidence type="ECO:0000259" key="11">
    <source>
        <dbReference type="PROSITE" id="PS50102"/>
    </source>
</evidence>
<keyword evidence="5" id="KW-0862">Zinc</keyword>
<comment type="subcellular location">
    <subcellularLocation>
        <location evidence="1">Nucleus</location>
    </subcellularLocation>
</comment>
<evidence type="ECO:0000256" key="8">
    <source>
        <dbReference type="PROSITE-ProRule" id="PRU00176"/>
    </source>
</evidence>
<evidence type="ECO:0000256" key="1">
    <source>
        <dbReference type="ARBA" id="ARBA00004123"/>
    </source>
</evidence>
<feature type="region of interest" description="Disordered" evidence="10">
    <location>
        <begin position="330"/>
        <end position="399"/>
    </location>
</feature>
<evidence type="ECO:0000256" key="5">
    <source>
        <dbReference type="ARBA" id="ARBA00022833"/>
    </source>
</evidence>
<evidence type="ECO:0000259" key="12">
    <source>
        <dbReference type="PROSITE" id="PS50199"/>
    </source>
</evidence>
<dbReference type="GO" id="GO:0006355">
    <property type="term" value="P:regulation of DNA-templated transcription"/>
    <property type="evidence" value="ECO:0007669"/>
    <property type="project" value="InterPro"/>
</dbReference>
<feature type="compositionally biased region" description="Basic and acidic residues" evidence="10">
    <location>
        <begin position="231"/>
        <end position="242"/>
    </location>
</feature>
<feature type="compositionally biased region" description="Basic and acidic residues" evidence="10">
    <location>
        <begin position="352"/>
        <end position="399"/>
    </location>
</feature>
<feature type="compositionally biased region" description="Pro residues" evidence="10">
    <location>
        <begin position="203"/>
        <end position="228"/>
    </location>
</feature>
<comment type="similarity">
    <text evidence="2">Belongs to the RRM TET family.</text>
</comment>
<dbReference type="PROSITE" id="PS50102">
    <property type="entry name" value="RRM"/>
    <property type="match status" value="1"/>
</dbReference>
<dbReference type="PROSITE" id="PS01358">
    <property type="entry name" value="ZF_RANBP2_1"/>
    <property type="match status" value="1"/>
</dbReference>
<dbReference type="GO" id="GO:0008270">
    <property type="term" value="F:zinc ion binding"/>
    <property type="evidence" value="ECO:0007669"/>
    <property type="project" value="UniProtKB-KW"/>
</dbReference>
<keyword evidence="6 8" id="KW-0694">RNA-binding</keyword>
<dbReference type="STRING" id="105231.A0A1Y1IC40"/>
<dbReference type="GO" id="GO:0003743">
    <property type="term" value="F:translation initiation factor activity"/>
    <property type="evidence" value="ECO:0007669"/>
    <property type="project" value="UniProtKB-KW"/>
</dbReference>
<evidence type="ECO:0000256" key="10">
    <source>
        <dbReference type="SAM" id="MobiDB-lite"/>
    </source>
</evidence>
<dbReference type="InterPro" id="IPR000504">
    <property type="entry name" value="RRM_dom"/>
</dbReference>
<dbReference type="SMART" id="SM00547">
    <property type="entry name" value="ZnF_RBZ"/>
    <property type="match status" value="1"/>
</dbReference>
<evidence type="ECO:0000313" key="13">
    <source>
        <dbReference type="EMBL" id="GAQ88525.1"/>
    </source>
</evidence>
<reference evidence="13 14" key="1">
    <citation type="journal article" date="2014" name="Nat. Commun.">
        <title>Klebsormidium flaccidum genome reveals primary factors for plant terrestrial adaptation.</title>
        <authorList>
            <person name="Hori K."/>
            <person name="Maruyama F."/>
            <person name="Fujisawa T."/>
            <person name="Togashi T."/>
            <person name="Yamamoto N."/>
            <person name="Seo M."/>
            <person name="Sato S."/>
            <person name="Yamada T."/>
            <person name="Mori H."/>
            <person name="Tajima N."/>
            <person name="Moriyama T."/>
            <person name="Ikeuchi M."/>
            <person name="Watanabe M."/>
            <person name="Wada H."/>
            <person name="Kobayashi K."/>
            <person name="Saito M."/>
            <person name="Masuda T."/>
            <person name="Sasaki-Sekimoto Y."/>
            <person name="Mashiguchi K."/>
            <person name="Awai K."/>
            <person name="Shimojima M."/>
            <person name="Masuda S."/>
            <person name="Iwai M."/>
            <person name="Nobusawa T."/>
            <person name="Narise T."/>
            <person name="Kondo S."/>
            <person name="Saito H."/>
            <person name="Sato R."/>
            <person name="Murakawa M."/>
            <person name="Ihara Y."/>
            <person name="Oshima-Yamada Y."/>
            <person name="Ohtaka K."/>
            <person name="Satoh M."/>
            <person name="Sonobe K."/>
            <person name="Ishii M."/>
            <person name="Ohtani R."/>
            <person name="Kanamori-Sato M."/>
            <person name="Honoki R."/>
            <person name="Miyazaki D."/>
            <person name="Mochizuki H."/>
            <person name="Umetsu J."/>
            <person name="Higashi K."/>
            <person name="Shibata D."/>
            <person name="Kamiya Y."/>
            <person name="Sato N."/>
            <person name="Nakamura Y."/>
            <person name="Tabata S."/>
            <person name="Ida S."/>
            <person name="Kurokawa K."/>
            <person name="Ohta H."/>
        </authorList>
    </citation>
    <scope>NUCLEOTIDE SEQUENCE [LARGE SCALE GENOMIC DNA]</scope>
    <source>
        <strain evidence="13 14">NIES-2285</strain>
    </source>
</reference>
<feature type="compositionally biased region" description="Basic and acidic residues" evidence="10">
    <location>
        <begin position="68"/>
        <end position="99"/>
    </location>
</feature>
<evidence type="ECO:0000256" key="9">
    <source>
        <dbReference type="PROSITE-ProRule" id="PRU00322"/>
    </source>
</evidence>
<accession>A0A1Y1IC40</accession>
<dbReference type="OrthoDB" id="1878647at2759"/>
<evidence type="ECO:0000313" key="14">
    <source>
        <dbReference type="Proteomes" id="UP000054558"/>
    </source>
</evidence>
<dbReference type="GO" id="GO:0003712">
    <property type="term" value="F:transcription coregulator activity"/>
    <property type="evidence" value="ECO:0000318"/>
    <property type="project" value="GO_Central"/>
</dbReference>
<feature type="compositionally biased region" description="Basic and acidic residues" evidence="10">
    <location>
        <begin position="1"/>
        <end position="11"/>
    </location>
</feature>
<dbReference type="InterPro" id="IPR035979">
    <property type="entry name" value="RBD_domain_sf"/>
</dbReference>
<keyword evidence="14" id="KW-1185">Reference proteome</keyword>
<feature type="region of interest" description="Disordered" evidence="10">
    <location>
        <begin position="187"/>
        <end position="258"/>
    </location>
</feature>
<gene>
    <name evidence="13" type="ORF">KFL_004360070</name>
</gene>
<feature type="domain" description="RanBP2-type" evidence="12">
    <location>
        <begin position="262"/>
        <end position="293"/>
    </location>
</feature>
<keyword evidence="4 9" id="KW-0863">Zinc-finger</keyword>
<feature type="domain" description="RRM" evidence="11">
    <location>
        <begin position="108"/>
        <end position="191"/>
    </location>
</feature>
<keyword evidence="13" id="KW-0648">Protein biosynthesis</keyword>
<protein>
    <submittedName>
        <fullName evidence="13">Transcription initiation factor TFIID subunit 15</fullName>
    </submittedName>
</protein>
<dbReference type="FunFam" id="4.10.1060.10:FF:000017">
    <property type="entry name" value="FUS RNA-binding protein"/>
    <property type="match status" value="1"/>
</dbReference>
<keyword evidence="3" id="KW-0479">Metal-binding</keyword>
<dbReference type="PROSITE" id="PS50199">
    <property type="entry name" value="ZF_RANBP2_2"/>
    <property type="match status" value="1"/>
</dbReference>
<dbReference type="Gene3D" id="4.10.1060.10">
    <property type="entry name" value="Zinc finger, RanBP2-type"/>
    <property type="match status" value="1"/>
</dbReference>
<proteinExistence type="inferred from homology"/>
<feature type="region of interest" description="Disordered" evidence="10">
    <location>
        <begin position="1"/>
        <end position="109"/>
    </location>
</feature>
<organism evidence="13 14">
    <name type="scientific">Klebsormidium nitens</name>
    <name type="common">Green alga</name>
    <name type="synonym">Ulothrix nitens</name>
    <dbReference type="NCBI Taxonomy" id="105231"/>
    <lineage>
        <taxon>Eukaryota</taxon>
        <taxon>Viridiplantae</taxon>
        <taxon>Streptophyta</taxon>
        <taxon>Klebsormidiophyceae</taxon>
        <taxon>Klebsormidiales</taxon>
        <taxon>Klebsormidiaceae</taxon>
        <taxon>Klebsormidium</taxon>
    </lineage>
</organism>
<dbReference type="InterPro" id="IPR034870">
    <property type="entry name" value="TET_fam"/>
</dbReference>
<dbReference type="InterPro" id="IPR012677">
    <property type="entry name" value="Nucleotide-bd_a/b_plait_sf"/>
</dbReference>